<evidence type="ECO:0000256" key="4">
    <source>
        <dbReference type="PROSITE-ProRule" id="PRU00278"/>
    </source>
</evidence>
<sequence>MGAALVRPALYYQAPNAGSDGTAAEAEDSSVSGASIAAEAAAPATPLNSSAAASVLNDDAGGAAAEVASPTALPSSGKSNTTSGAGEAGAPTPLHTSEPEASTLNVVVAGGDDDDAKAAAPILNNSFAPAVPSTMYLPPELPGVLPPIDRFQPRRPHPLPTPRRRSLCPRAPTLIKHKGSRHKASWKDPDGRIISATTRADVAILSGEANFADLTARHSDCSSARRGGDLAFSLLSCARRDRSGGYNG</sequence>
<evidence type="ECO:0000256" key="2">
    <source>
        <dbReference type="ARBA" id="ARBA00023110"/>
    </source>
</evidence>
<evidence type="ECO:0000256" key="3">
    <source>
        <dbReference type="ARBA" id="ARBA00023235"/>
    </source>
</evidence>
<dbReference type="SUPFAM" id="SSF54534">
    <property type="entry name" value="FKBP-like"/>
    <property type="match status" value="1"/>
</dbReference>
<dbReference type="InterPro" id="IPR046357">
    <property type="entry name" value="PPIase_dom_sf"/>
</dbReference>
<evidence type="ECO:0000313" key="8">
    <source>
        <dbReference type="EMBL" id="OQU79160.1"/>
    </source>
</evidence>
<reference evidence="8 9" key="1">
    <citation type="journal article" date="2009" name="Nature">
        <title>The Sorghum bicolor genome and the diversification of grasses.</title>
        <authorList>
            <person name="Paterson A.H."/>
            <person name="Bowers J.E."/>
            <person name="Bruggmann R."/>
            <person name="Dubchak I."/>
            <person name="Grimwood J."/>
            <person name="Gundlach H."/>
            <person name="Haberer G."/>
            <person name="Hellsten U."/>
            <person name="Mitros T."/>
            <person name="Poliakov A."/>
            <person name="Schmutz J."/>
            <person name="Spannagl M."/>
            <person name="Tang H."/>
            <person name="Wang X."/>
            <person name="Wicker T."/>
            <person name="Bharti A.K."/>
            <person name="Chapman J."/>
            <person name="Feltus F.A."/>
            <person name="Gowik U."/>
            <person name="Grigoriev I.V."/>
            <person name="Lyons E."/>
            <person name="Maher C.A."/>
            <person name="Martis M."/>
            <person name="Narechania A."/>
            <person name="Otillar R.P."/>
            <person name="Penning B.W."/>
            <person name="Salamov A.A."/>
            <person name="Wang Y."/>
            <person name="Zhang L."/>
            <person name="Carpita N.C."/>
            <person name="Freeling M."/>
            <person name="Gingle A.R."/>
            <person name="Hash C.T."/>
            <person name="Keller B."/>
            <person name="Klein P."/>
            <person name="Kresovich S."/>
            <person name="McCann M.C."/>
            <person name="Ming R."/>
            <person name="Peterson D.G."/>
            <person name="Mehboob-ur-Rahman"/>
            <person name="Ware D."/>
            <person name="Westhoff P."/>
            <person name="Mayer K.F."/>
            <person name="Messing J."/>
            <person name="Rokhsar D.S."/>
        </authorList>
    </citation>
    <scope>NUCLEOTIDE SEQUENCE [LARGE SCALE GENOMIC DNA]</scope>
    <source>
        <strain evidence="9">cv. BTx623</strain>
    </source>
</reference>
<dbReference type="InterPro" id="IPR000297">
    <property type="entry name" value="PPIase_PpiC"/>
</dbReference>
<dbReference type="Gene3D" id="3.10.50.40">
    <property type="match status" value="1"/>
</dbReference>
<feature type="domain" description="PpiC" evidence="7">
    <location>
        <begin position="174"/>
        <end position="232"/>
    </location>
</feature>
<keyword evidence="3 4" id="KW-0413">Isomerase</keyword>
<keyword evidence="9" id="KW-1185">Reference proteome</keyword>
<dbReference type="GO" id="GO:0005829">
    <property type="term" value="C:cytosol"/>
    <property type="evidence" value="ECO:0000318"/>
    <property type="project" value="GO_Central"/>
</dbReference>
<dbReference type="Proteomes" id="UP000000768">
    <property type="component" value="Chromosome 8"/>
</dbReference>
<accession>A0A1Z5R613</accession>
<evidence type="ECO:0000313" key="9">
    <source>
        <dbReference type="Proteomes" id="UP000000768"/>
    </source>
</evidence>
<feature type="compositionally biased region" description="Polar residues" evidence="6">
    <location>
        <begin position="72"/>
        <end position="84"/>
    </location>
</feature>
<dbReference type="InParanoid" id="A0A1Z5R613"/>
<dbReference type="PANTHER" id="PTHR10657">
    <property type="entry name" value="PEPTIDYL-PROLYL CIS-TRANS ISOMERASE"/>
    <property type="match status" value="1"/>
</dbReference>
<dbReference type="InterPro" id="IPR051370">
    <property type="entry name" value="PPIase_Pin1"/>
</dbReference>
<dbReference type="Gramene" id="OQU79160">
    <property type="protein sequence ID" value="OQU79160"/>
    <property type="gene ID" value="SORBI_3008G102532"/>
</dbReference>
<dbReference type="GO" id="GO:0003755">
    <property type="term" value="F:peptidyl-prolyl cis-trans isomerase activity"/>
    <property type="evidence" value="ECO:0000318"/>
    <property type="project" value="GO_Central"/>
</dbReference>
<organism evidence="8 9">
    <name type="scientific">Sorghum bicolor</name>
    <name type="common">Sorghum</name>
    <name type="synonym">Sorghum vulgare</name>
    <dbReference type="NCBI Taxonomy" id="4558"/>
    <lineage>
        <taxon>Eukaryota</taxon>
        <taxon>Viridiplantae</taxon>
        <taxon>Streptophyta</taxon>
        <taxon>Embryophyta</taxon>
        <taxon>Tracheophyta</taxon>
        <taxon>Spermatophyta</taxon>
        <taxon>Magnoliopsida</taxon>
        <taxon>Liliopsida</taxon>
        <taxon>Poales</taxon>
        <taxon>Poaceae</taxon>
        <taxon>PACMAD clade</taxon>
        <taxon>Panicoideae</taxon>
        <taxon>Andropogonodae</taxon>
        <taxon>Andropogoneae</taxon>
        <taxon>Sorghinae</taxon>
        <taxon>Sorghum</taxon>
    </lineage>
</organism>
<reference evidence="9" key="2">
    <citation type="journal article" date="2018" name="Plant J.">
        <title>The Sorghum bicolor reference genome: improved assembly, gene annotations, a transcriptome atlas, and signatures of genome organization.</title>
        <authorList>
            <person name="McCormick R.F."/>
            <person name="Truong S.K."/>
            <person name="Sreedasyam A."/>
            <person name="Jenkins J."/>
            <person name="Shu S."/>
            <person name="Sims D."/>
            <person name="Kennedy M."/>
            <person name="Amirebrahimi M."/>
            <person name="Weers B.D."/>
            <person name="McKinley B."/>
            <person name="Mattison A."/>
            <person name="Morishige D.T."/>
            <person name="Grimwood J."/>
            <person name="Schmutz J."/>
            <person name="Mullet J.E."/>
        </authorList>
    </citation>
    <scope>NUCLEOTIDE SEQUENCE [LARGE SCALE GENOMIC DNA]</scope>
    <source>
        <strain evidence="9">cv. BTx623</strain>
    </source>
</reference>
<keyword evidence="2 4" id="KW-0697">Rotamase</keyword>
<gene>
    <name evidence="8" type="ORF">SORBI_3008G102532</name>
</gene>
<evidence type="ECO:0000259" key="7">
    <source>
        <dbReference type="PROSITE" id="PS50198"/>
    </source>
</evidence>
<dbReference type="ExpressionAtlas" id="A0A1Z5R613">
    <property type="expression patterns" value="baseline"/>
</dbReference>
<dbReference type="GO" id="GO:0005634">
    <property type="term" value="C:nucleus"/>
    <property type="evidence" value="ECO:0000318"/>
    <property type="project" value="GO_Central"/>
</dbReference>
<dbReference type="PROSITE" id="PS50198">
    <property type="entry name" value="PPIC_PPIASE_2"/>
    <property type="match status" value="1"/>
</dbReference>
<name>A0A1Z5R613_SORBI</name>
<feature type="region of interest" description="Disordered" evidence="6">
    <location>
        <begin position="62"/>
        <end position="100"/>
    </location>
</feature>
<evidence type="ECO:0000256" key="6">
    <source>
        <dbReference type="SAM" id="MobiDB-lite"/>
    </source>
</evidence>
<dbReference type="EC" id="5.2.1.8" evidence="5"/>
<feature type="region of interest" description="Disordered" evidence="6">
    <location>
        <begin position="14"/>
        <end position="33"/>
    </location>
</feature>
<evidence type="ECO:0000256" key="5">
    <source>
        <dbReference type="RuleBase" id="RU363014"/>
    </source>
</evidence>
<dbReference type="AlphaFoldDB" id="A0A1Z5R613"/>
<proteinExistence type="predicted"/>
<dbReference type="EMBL" id="CM000767">
    <property type="protein sequence ID" value="OQU79160.1"/>
    <property type="molecule type" value="Genomic_DNA"/>
</dbReference>
<dbReference type="STRING" id="4558.A0A1Z5R613"/>
<protein>
    <recommendedName>
        <fullName evidence="5">Peptidyl-prolyl cis-trans isomerase</fullName>
        <ecNumber evidence="5">5.2.1.8</ecNumber>
    </recommendedName>
</protein>
<comment type="catalytic activity">
    <reaction evidence="1 5">
        <text>[protein]-peptidylproline (omega=180) = [protein]-peptidylproline (omega=0)</text>
        <dbReference type="Rhea" id="RHEA:16237"/>
        <dbReference type="Rhea" id="RHEA-COMP:10747"/>
        <dbReference type="Rhea" id="RHEA-COMP:10748"/>
        <dbReference type="ChEBI" id="CHEBI:83833"/>
        <dbReference type="ChEBI" id="CHEBI:83834"/>
        <dbReference type="EC" id="5.2.1.8"/>
    </reaction>
</comment>
<dbReference type="eggNOG" id="KOG3259">
    <property type="taxonomic scope" value="Eukaryota"/>
</dbReference>
<evidence type="ECO:0000256" key="1">
    <source>
        <dbReference type="ARBA" id="ARBA00000971"/>
    </source>
</evidence>
<dbReference type="PANTHER" id="PTHR10657:SF4">
    <property type="entry name" value="PEPTIDYL-PROLYL CIS-TRANS ISOMERASE-RELATED"/>
    <property type="match status" value="1"/>
</dbReference>